<dbReference type="InterPro" id="IPR025193">
    <property type="entry name" value="DUF4114"/>
</dbReference>
<feature type="signal peptide" evidence="2">
    <location>
        <begin position="1"/>
        <end position="18"/>
    </location>
</feature>
<evidence type="ECO:0000256" key="2">
    <source>
        <dbReference type="SAM" id="SignalP"/>
    </source>
</evidence>
<reference evidence="5 6" key="3">
    <citation type="submission" date="2020-02" db="EMBL/GenBank/DDBJ databases">
        <title>Flavobacterium profundi sp. nov., isolated from a deep-sea seamount.</title>
        <authorList>
            <person name="Zhang D.-C."/>
        </authorList>
    </citation>
    <scope>NUCLEOTIDE SEQUENCE [LARGE SCALE GENOMIC DNA]</scope>
    <source>
        <strain evidence="5 6">EC11</strain>
    </source>
</reference>
<accession>A0ABX0ITS2</accession>
<evidence type="ECO:0000259" key="3">
    <source>
        <dbReference type="Pfam" id="PF13448"/>
    </source>
</evidence>
<protein>
    <submittedName>
        <fullName evidence="5">DUF4114 domain-containing protein</fullName>
    </submittedName>
</protein>
<dbReference type="Proteomes" id="UP000817854">
    <property type="component" value="Unassembled WGS sequence"/>
</dbReference>
<dbReference type="NCBIfam" id="TIGR04183">
    <property type="entry name" value="Por_Secre_tail"/>
    <property type="match status" value="1"/>
</dbReference>
<dbReference type="EMBL" id="VEVQ02000008">
    <property type="protein sequence ID" value="NHN26611.1"/>
    <property type="molecule type" value="Genomic_DNA"/>
</dbReference>
<gene>
    <name evidence="5" type="ORF">FIA58_013075</name>
</gene>
<dbReference type="Pfam" id="PF18962">
    <property type="entry name" value="Por_Secre_tail"/>
    <property type="match status" value="1"/>
</dbReference>
<evidence type="ECO:0000259" key="4">
    <source>
        <dbReference type="Pfam" id="PF18962"/>
    </source>
</evidence>
<dbReference type="RefSeq" id="WP_140962928.1">
    <property type="nucleotide sequence ID" value="NZ_VEVQ02000008.1"/>
</dbReference>
<keyword evidence="1 2" id="KW-0732">Signal</keyword>
<keyword evidence="6" id="KW-1185">Reference proteome</keyword>
<feature type="chain" id="PRO_5046010511" evidence="2">
    <location>
        <begin position="19"/>
        <end position="812"/>
    </location>
</feature>
<dbReference type="Pfam" id="PF13448">
    <property type="entry name" value="DUF4114"/>
    <property type="match status" value="1"/>
</dbReference>
<comment type="caution">
    <text evidence="5">The sequence shown here is derived from an EMBL/GenBank/DDBJ whole genome shotgun (WGS) entry which is preliminary data.</text>
</comment>
<feature type="domain" description="Secretion system C-terminal sorting" evidence="4">
    <location>
        <begin position="737"/>
        <end position="811"/>
    </location>
</feature>
<organism evidence="5 6">
    <name type="scientific">Flavobacterium jejuense</name>
    <dbReference type="NCBI Taxonomy" id="1544455"/>
    <lineage>
        <taxon>Bacteria</taxon>
        <taxon>Pseudomonadati</taxon>
        <taxon>Bacteroidota</taxon>
        <taxon>Flavobacteriia</taxon>
        <taxon>Flavobacteriales</taxon>
        <taxon>Flavobacteriaceae</taxon>
        <taxon>Flavobacterium</taxon>
    </lineage>
</organism>
<reference evidence="6" key="1">
    <citation type="submission" date="2019-05" db="EMBL/GenBank/DDBJ databases">
        <title>Flavobacterium profundi sp. nov., isolated from a deep-sea seamount.</title>
        <authorList>
            <person name="Zhang D.-C."/>
        </authorList>
    </citation>
    <scope>NUCLEOTIDE SEQUENCE [LARGE SCALE GENOMIC DNA]</scope>
    <source>
        <strain evidence="6">EC11</strain>
    </source>
</reference>
<sequence>MKKIVLILLIAISSSVIAQNFQFLGSYTSDGTPLYFATSDTISQATLDLVSNSLPENYPVPVYNPQYISSGYDTDLVIDSLADVWVTFVSEGAGYKNVLGFYTYDLNNPPLTAPTTADITIVFPNVSAAGSGGSLVTGNKVKIGTFPAGTGIGWVLLANGWNGSQVTNGLWRLFSNPSFNPESDPNLRNHNVLLNDPDNERIILGFEDIRRDNAGCDNDFNDAIFYVTANPYTALRTVNVADVSSRTDITSANDGGLESEGSLATLIAKRNFKRVKEQTFANRKQLQIPFKVDSSSSYQNRTGVINLNTLFPSTGMFGTETVFVSSPTDLIQITNAEEVFSVDYYEGTNRVAAVLGTKTTGGIYNHSKVICDRLNGSTLEDIRTINLKGYEIILSKIRRANGEVEFALHFSIEELATENKMHSYWNIGQYPIGNYKNFQIWGATMGQVSNIANYIIDTYNQQSVLIQNVVSNRIPTVFVKKGSYKDGKVKLTLINKSGANEVQLNGNSKETELTTEVNLTLNEFISTAYESEIELVTGNLFDIGFSITGNNSPQQDTLYLADGPWGMDYNTSETIISSFQLTNPVVTVQSEIYTIERNASVTGQVKGTANLFRNILPGELLFDASAYEGTHFSIQNSLPTEVILVTENTTDWNNRLRFNIPANVNMVDVAISFLDFTSPNGAIYNGEKIKGFVFSVKGDYFQFQPFSLQVSNLKLGSTTTLSTIDFETSKTNEIYNYPNPFSNETTIVLSENISDSRVQLIDVTGRIVHDKNYKVVNSNEIKFKNTSVPKGIYMFVITTSSNKVYSKKCIID</sequence>
<evidence type="ECO:0000313" key="6">
    <source>
        <dbReference type="Proteomes" id="UP000817854"/>
    </source>
</evidence>
<feature type="domain" description="DUF4114" evidence="3">
    <location>
        <begin position="146"/>
        <end position="230"/>
    </location>
</feature>
<evidence type="ECO:0000313" key="5">
    <source>
        <dbReference type="EMBL" id="NHN26611.1"/>
    </source>
</evidence>
<evidence type="ECO:0000256" key="1">
    <source>
        <dbReference type="ARBA" id="ARBA00022729"/>
    </source>
</evidence>
<reference evidence="5 6" key="2">
    <citation type="submission" date="2019-05" db="EMBL/GenBank/DDBJ databases">
        <authorList>
            <person name="Lianzixin W."/>
        </authorList>
    </citation>
    <scope>NUCLEOTIDE SEQUENCE [LARGE SCALE GENOMIC DNA]</scope>
    <source>
        <strain evidence="5 6">EC11</strain>
    </source>
</reference>
<proteinExistence type="predicted"/>
<dbReference type="InterPro" id="IPR026444">
    <property type="entry name" value="Secre_tail"/>
</dbReference>
<name>A0ABX0ITS2_9FLAO</name>